<dbReference type="OMA" id="TIQTLSW"/>
<evidence type="ECO:0000313" key="1">
    <source>
        <dbReference type="EnsemblPlants" id="ORUFI06G03510.2"/>
    </source>
</evidence>
<sequence>MAAAADDLARRLAAFIPLPQPPQKEQLSGVAAAVLDAGGRLGRAVGDVFRRLRIDEGLDVALAQRHRRNGGSRIAAAAAAVDARVSKDSGGGGVAGHDPVGVSGRRRSWVQGSMNLSATYDSRTSDVESSVVARGDLWRAEASHSSAAAAAPPLFMVQLGPVLFVRDTTLLFPVHLSKRHLIWYGFERKNGVHSVCPAYWSAHRRWFFMSMICLNPFTCSFMDMQFPNGQLRYVAGDGFTTRAFLPLCRGIFQAHAKFPGEKKFSYSFKVSCQMNSKPYLNLLHLNSEASLLHRINRSGGSITPMVQWPDKSFSLGTIQTLSWKRCGLIICPTFGGSRPGLSMELIHSVNENAGVVCGYSHTASPSAYASISIGRSKLNGSAASSGLVLRVDAPLHSFGRPWFSIQMNSGLEF</sequence>
<dbReference type="STRING" id="4529.A0A0E0PTN1"/>
<proteinExistence type="predicted"/>
<reference evidence="2" key="1">
    <citation type="submission" date="2013-06" db="EMBL/GenBank/DDBJ databases">
        <authorList>
            <person name="Zhao Q."/>
        </authorList>
    </citation>
    <scope>NUCLEOTIDE SEQUENCE</scope>
    <source>
        <strain evidence="2">cv. W1943</strain>
    </source>
</reference>
<organism evidence="1 2">
    <name type="scientific">Oryza rufipogon</name>
    <name type="common">Brownbeard rice</name>
    <name type="synonym">Asian wild rice</name>
    <dbReference type="NCBI Taxonomy" id="4529"/>
    <lineage>
        <taxon>Eukaryota</taxon>
        <taxon>Viridiplantae</taxon>
        <taxon>Streptophyta</taxon>
        <taxon>Embryophyta</taxon>
        <taxon>Tracheophyta</taxon>
        <taxon>Spermatophyta</taxon>
        <taxon>Magnoliopsida</taxon>
        <taxon>Liliopsida</taxon>
        <taxon>Poales</taxon>
        <taxon>Poaceae</taxon>
        <taxon>BOP clade</taxon>
        <taxon>Oryzoideae</taxon>
        <taxon>Oryzeae</taxon>
        <taxon>Oryzinae</taxon>
        <taxon>Oryza</taxon>
    </lineage>
</organism>
<dbReference type="Proteomes" id="UP000008022">
    <property type="component" value="Unassembled WGS sequence"/>
</dbReference>
<dbReference type="PANTHER" id="PTHR34541">
    <property type="entry name" value="OS01G0729900 PROTEIN"/>
    <property type="match status" value="1"/>
</dbReference>
<accession>A0A0E0PTN1</accession>
<reference evidence="1" key="2">
    <citation type="submission" date="2015-06" db="UniProtKB">
        <authorList>
            <consortium name="EnsemblPlants"/>
        </authorList>
    </citation>
    <scope>IDENTIFICATION</scope>
</reference>
<dbReference type="Gramene" id="ORUFI06G03510.2">
    <property type="protein sequence ID" value="ORUFI06G03510.2"/>
    <property type="gene ID" value="ORUFI06G03510"/>
</dbReference>
<name>A0A0E0PTN1_ORYRU</name>
<dbReference type="eggNOG" id="ENOG502QUZ0">
    <property type="taxonomic scope" value="Eukaryota"/>
</dbReference>
<keyword evidence="2" id="KW-1185">Reference proteome</keyword>
<dbReference type="PANTHER" id="PTHR34541:SF1">
    <property type="entry name" value="OS06G0152800 PROTEIN"/>
    <property type="match status" value="1"/>
</dbReference>
<dbReference type="EnsemblPlants" id="ORUFI06G03510.2">
    <property type="protein sequence ID" value="ORUFI06G03510.2"/>
    <property type="gene ID" value="ORUFI06G03510"/>
</dbReference>
<dbReference type="AlphaFoldDB" id="A0A0E0PTN1"/>
<protein>
    <submittedName>
        <fullName evidence="1">Uncharacterized protein</fullName>
    </submittedName>
</protein>
<evidence type="ECO:0000313" key="2">
    <source>
        <dbReference type="Proteomes" id="UP000008022"/>
    </source>
</evidence>